<evidence type="ECO:0000313" key="5">
    <source>
        <dbReference type="EMBL" id="OQS07124.1"/>
    </source>
</evidence>
<name>A0A1W0A9Z8_9STRA</name>
<dbReference type="PANTHER" id="PTHR48050:SF13">
    <property type="entry name" value="STEROL 3-BETA-GLUCOSYLTRANSFERASE UGT80A2"/>
    <property type="match status" value="1"/>
</dbReference>
<evidence type="ECO:0000313" key="6">
    <source>
        <dbReference type="Proteomes" id="UP000243217"/>
    </source>
</evidence>
<dbReference type="STRING" id="74557.A0A1W0A9Z8"/>
<dbReference type="Pfam" id="PF06722">
    <property type="entry name" value="EryCIII-like_C"/>
    <property type="match status" value="1"/>
</dbReference>
<dbReference type="EMBL" id="JNBS01000275">
    <property type="protein sequence ID" value="OQS07124.1"/>
    <property type="molecule type" value="Genomic_DNA"/>
</dbReference>
<evidence type="ECO:0000256" key="2">
    <source>
        <dbReference type="SAM" id="MobiDB-lite"/>
    </source>
</evidence>
<proteinExistence type="predicted"/>
<dbReference type="InterPro" id="IPR050426">
    <property type="entry name" value="Glycosyltransferase_28"/>
</dbReference>
<dbReference type="InterPro" id="IPR010610">
    <property type="entry name" value="EryCIII-like_C"/>
</dbReference>
<comment type="caution">
    <text evidence="5">The sequence shown here is derived from an EMBL/GenBank/DDBJ whole genome shotgun (WGS) entry which is preliminary data.</text>
</comment>
<organism evidence="5 6">
    <name type="scientific">Thraustotheca clavata</name>
    <dbReference type="NCBI Taxonomy" id="74557"/>
    <lineage>
        <taxon>Eukaryota</taxon>
        <taxon>Sar</taxon>
        <taxon>Stramenopiles</taxon>
        <taxon>Oomycota</taxon>
        <taxon>Saprolegniomycetes</taxon>
        <taxon>Saprolegniales</taxon>
        <taxon>Achlyaceae</taxon>
        <taxon>Thraustotheca</taxon>
    </lineage>
</organism>
<dbReference type="PANTHER" id="PTHR48050">
    <property type="entry name" value="STEROL 3-BETA-GLUCOSYLTRANSFERASE"/>
    <property type="match status" value="1"/>
</dbReference>
<evidence type="ECO:0000259" key="4">
    <source>
        <dbReference type="Pfam" id="PF06722"/>
    </source>
</evidence>
<dbReference type="Proteomes" id="UP000243217">
    <property type="component" value="Unassembled WGS sequence"/>
</dbReference>
<dbReference type="GO" id="GO:0005975">
    <property type="term" value="P:carbohydrate metabolic process"/>
    <property type="evidence" value="ECO:0007669"/>
    <property type="project" value="InterPro"/>
</dbReference>
<dbReference type="GO" id="GO:0016906">
    <property type="term" value="F:sterol 3-beta-glucosyltransferase activity"/>
    <property type="evidence" value="ECO:0007669"/>
    <property type="project" value="UniProtKB-ARBA"/>
</dbReference>
<protein>
    <submittedName>
        <fullName evidence="5">Sterol 3-beta-glucosyltransferase</fullName>
    </submittedName>
</protein>
<sequence length="518" mass="57348">MGDFIGNSKHEVTISRLHTTEQQAQSAFDFINNDHTPVMSDTDSGITIVNDKDYTAQLTLEMESLDVKDKSVIVPPPMNICIIIVGTRGDVEPFIAIGKRLKKDGHRIRLATHAVYRSMVLDGGLEFYPLAGDPKALSAYVVKKDRTQNEVLQILQMLQDIIFSCWPAAQADDPENQLPPFHCNAIISNPVTYGQIHVAEKLEVPLHIMFPQPSIPTTAFPHPRTNLPYTGVNEKKNYISYKMANSGVWHRTENMINRFRQEVLGLEKIGENGGDILILRQIPHSFMWSRHLIPQPEDWDCSLYDVVGTVRDESVPYYVPSPNFAAFLAAGPAPIFVGFGSTIIADATKITNMILEAAIRAKVRVVIQPSWSGLAQGGTFKIPSSVFILGDCPHDWLFPHMAAVVHHGGAGTTAAGLLAGKPTFIISINDDQPFWGWAVTQAGVGVQTCPMAQLTTPILTEAFKALLQPQLVERALAMKSLMEAEDGVENAVHSFYSHLPEPKPNSRRGRDRKRTQYP</sequence>
<gene>
    <name evidence="5" type="ORF">THRCLA_00861</name>
</gene>
<dbReference type="AlphaFoldDB" id="A0A1W0A9Z8"/>
<dbReference type="Gene3D" id="3.40.50.2000">
    <property type="entry name" value="Glycogen Phosphorylase B"/>
    <property type="match status" value="2"/>
</dbReference>
<feature type="domain" description="Erythromycin biosynthesis protein CIII-like C-terminal" evidence="4">
    <location>
        <begin position="377"/>
        <end position="475"/>
    </location>
</feature>
<dbReference type="FunFam" id="3.40.50.2000:FF:000163">
    <property type="entry name" value="Sterol 3-beta-glucosyltransferase"/>
    <property type="match status" value="1"/>
</dbReference>
<feature type="compositionally biased region" description="Basic residues" evidence="2">
    <location>
        <begin position="505"/>
        <end position="518"/>
    </location>
</feature>
<dbReference type="SUPFAM" id="SSF53756">
    <property type="entry name" value="UDP-Glycosyltransferase/glycogen phosphorylase"/>
    <property type="match status" value="1"/>
</dbReference>
<reference evidence="5 6" key="1">
    <citation type="journal article" date="2014" name="Genome Biol. Evol.">
        <title>The secreted proteins of Achlya hypogyna and Thraustotheca clavata identify the ancestral oomycete secretome and reveal gene acquisitions by horizontal gene transfer.</title>
        <authorList>
            <person name="Misner I."/>
            <person name="Blouin N."/>
            <person name="Leonard G."/>
            <person name="Richards T.A."/>
            <person name="Lane C.E."/>
        </authorList>
    </citation>
    <scope>NUCLEOTIDE SEQUENCE [LARGE SCALE GENOMIC DNA]</scope>
    <source>
        <strain evidence="5 6">ATCC 34112</strain>
    </source>
</reference>
<accession>A0A1W0A9Z8</accession>
<dbReference type="CDD" id="cd03784">
    <property type="entry name" value="GT1_Gtf-like"/>
    <property type="match status" value="1"/>
</dbReference>
<dbReference type="InterPro" id="IPR004276">
    <property type="entry name" value="GlycoTrans_28_N"/>
</dbReference>
<feature type="region of interest" description="Disordered" evidence="2">
    <location>
        <begin position="495"/>
        <end position="518"/>
    </location>
</feature>
<dbReference type="InterPro" id="IPR002213">
    <property type="entry name" value="UDP_glucos_trans"/>
</dbReference>
<dbReference type="Pfam" id="PF03033">
    <property type="entry name" value="Glyco_transf_28"/>
    <property type="match status" value="1"/>
</dbReference>
<feature type="domain" description="Glycosyltransferase family 28 N-terminal" evidence="3">
    <location>
        <begin position="80"/>
        <end position="220"/>
    </location>
</feature>
<evidence type="ECO:0000259" key="3">
    <source>
        <dbReference type="Pfam" id="PF03033"/>
    </source>
</evidence>
<evidence type="ECO:0000256" key="1">
    <source>
        <dbReference type="ARBA" id="ARBA00022679"/>
    </source>
</evidence>
<dbReference type="FunFam" id="3.40.50.2000:FF:000009">
    <property type="entry name" value="Sterol 3-beta-glucosyltransferase UGT80A2"/>
    <property type="match status" value="1"/>
</dbReference>
<dbReference type="OrthoDB" id="5835829at2759"/>
<keyword evidence="6" id="KW-1185">Reference proteome</keyword>
<keyword evidence="1 5" id="KW-0808">Transferase</keyword>